<proteinExistence type="predicted"/>
<dbReference type="Proteomes" id="UP000580043">
    <property type="component" value="Unassembled WGS sequence"/>
</dbReference>
<reference evidence="1 2" key="1">
    <citation type="submission" date="2020-04" db="EMBL/GenBank/DDBJ databases">
        <title>Zoogloea sp. G-4-1-14 isolated from soil.</title>
        <authorList>
            <person name="Dahal R.H."/>
        </authorList>
    </citation>
    <scope>NUCLEOTIDE SEQUENCE [LARGE SCALE GENOMIC DNA]</scope>
    <source>
        <strain evidence="1 2">G-4-1-14</strain>
    </source>
</reference>
<evidence type="ECO:0000313" key="2">
    <source>
        <dbReference type="Proteomes" id="UP000580043"/>
    </source>
</evidence>
<dbReference type="GO" id="GO:0003676">
    <property type="term" value="F:nucleic acid binding"/>
    <property type="evidence" value="ECO:0007669"/>
    <property type="project" value="InterPro"/>
</dbReference>
<dbReference type="Gene3D" id="3.40.1350.10">
    <property type="match status" value="1"/>
</dbReference>
<dbReference type="InterPro" id="IPR011856">
    <property type="entry name" value="tRNA_endonuc-like_dom_sf"/>
</dbReference>
<keyword evidence="2" id="KW-1185">Reference proteome</keyword>
<accession>A0A848G6S9</accession>
<organism evidence="1 2">
    <name type="scientific">Zoogloea dura</name>
    <dbReference type="NCBI Taxonomy" id="2728840"/>
    <lineage>
        <taxon>Bacteria</taxon>
        <taxon>Pseudomonadati</taxon>
        <taxon>Pseudomonadota</taxon>
        <taxon>Betaproteobacteria</taxon>
        <taxon>Rhodocyclales</taxon>
        <taxon>Zoogloeaceae</taxon>
        <taxon>Zoogloea</taxon>
    </lineage>
</organism>
<dbReference type="SUPFAM" id="SSF52980">
    <property type="entry name" value="Restriction endonuclease-like"/>
    <property type="match status" value="1"/>
</dbReference>
<dbReference type="InterPro" id="IPR011335">
    <property type="entry name" value="Restrct_endonuc-II-like"/>
</dbReference>
<comment type="caution">
    <text evidence="1">The sequence shown here is derived from an EMBL/GenBank/DDBJ whole genome shotgun (WGS) entry which is preliminary data.</text>
</comment>
<evidence type="ECO:0008006" key="3">
    <source>
        <dbReference type="Google" id="ProtNLM"/>
    </source>
</evidence>
<sequence>MPCPACQNPVQVYDTVLFVRKVLHQYFTIQNELKQLRSAEPPFPTLTASPPATLDNIDVHNTEHLTSEAWHAEIVAWFLRRQIQVRTSPEAVNTTGFFDEFAVEIGDNYTLLGDVVGKIRWAQQKDVPSFSLKLGDLSQKDGQAINAFCKRLYEHTFLSKYFYQKQDKIGRATIQTAPGIRNFFAGDWLEWYALMKLLAFFQEKQKTFSCTRNLSIVFPNEDLHELDVFFLIEGNTPVCIECKTGEFRQDIDKYLKLRKRLGIDRSQFVLCCLGLNDEQAAGLSSMYELSFVSPSGLQGHLAKLF</sequence>
<protein>
    <recommendedName>
        <fullName evidence="3">DUF1887 family protein</fullName>
    </recommendedName>
</protein>
<dbReference type="AlphaFoldDB" id="A0A848G6S9"/>
<gene>
    <name evidence="1" type="ORF">HHL15_14495</name>
</gene>
<evidence type="ECO:0000313" key="1">
    <source>
        <dbReference type="EMBL" id="NML26960.1"/>
    </source>
</evidence>
<dbReference type="EMBL" id="JABBGA010000011">
    <property type="protein sequence ID" value="NML26960.1"/>
    <property type="molecule type" value="Genomic_DNA"/>
</dbReference>
<name>A0A848G6S9_9RHOO</name>